<feature type="domain" description="BRO1" evidence="4">
    <location>
        <begin position="1"/>
        <end position="428"/>
    </location>
</feature>
<dbReference type="GO" id="GO:0005886">
    <property type="term" value="C:plasma membrane"/>
    <property type="evidence" value="ECO:0007669"/>
    <property type="project" value="TreeGrafter"/>
</dbReference>
<feature type="region of interest" description="Disordered" evidence="3">
    <location>
        <begin position="270"/>
        <end position="289"/>
    </location>
</feature>
<dbReference type="InterPro" id="IPR038499">
    <property type="entry name" value="BRO1_sf"/>
</dbReference>
<dbReference type="SMART" id="SM01041">
    <property type="entry name" value="BRO1"/>
    <property type="match status" value="1"/>
</dbReference>
<name>A0A8H5BGH5_9AGAR</name>
<dbReference type="CDD" id="cd09245">
    <property type="entry name" value="BRO1_UmRIM23-like"/>
    <property type="match status" value="1"/>
</dbReference>
<dbReference type="EMBL" id="JAACJJ010000028">
    <property type="protein sequence ID" value="KAF5322734.1"/>
    <property type="molecule type" value="Genomic_DNA"/>
</dbReference>
<dbReference type="Gene3D" id="1.25.40.280">
    <property type="entry name" value="alix/aip1 like domains"/>
    <property type="match status" value="1"/>
</dbReference>
<organism evidence="5 6">
    <name type="scientific">Psilocybe cf. subviscida</name>
    <dbReference type="NCBI Taxonomy" id="2480587"/>
    <lineage>
        <taxon>Eukaryota</taxon>
        <taxon>Fungi</taxon>
        <taxon>Dikarya</taxon>
        <taxon>Basidiomycota</taxon>
        <taxon>Agaricomycotina</taxon>
        <taxon>Agaricomycetes</taxon>
        <taxon>Agaricomycetidae</taxon>
        <taxon>Agaricales</taxon>
        <taxon>Agaricineae</taxon>
        <taxon>Strophariaceae</taxon>
        <taxon>Psilocybe</taxon>
    </lineage>
</organism>
<dbReference type="GO" id="GO:0071467">
    <property type="term" value="P:cellular response to pH"/>
    <property type="evidence" value="ECO:0007669"/>
    <property type="project" value="InterPro"/>
</dbReference>
<dbReference type="PROSITE" id="PS51180">
    <property type="entry name" value="BRO1"/>
    <property type="match status" value="1"/>
</dbReference>
<evidence type="ECO:0000256" key="2">
    <source>
        <dbReference type="ARBA" id="ARBA00022193"/>
    </source>
</evidence>
<dbReference type="AlphaFoldDB" id="A0A8H5BGH5"/>
<protein>
    <recommendedName>
        <fullName evidence="2">pH-response regulator protein palC</fullName>
    </recommendedName>
</protein>
<dbReference type="InterPro" id="IPR037505">
    <property type="entry name" value="pH-resp_palC"/>
</dbReference>
<dbReference type="OrthoDB" id="10266451at2759"/>
<comment type="similarity">
    <text evidence="1">Belongs to the palC family.</text>
</comment>
<keyword evidence="6" id="KW-1185">Reference proteome</keyword>
<evidence type="ECO:0000313" key="6">
    <source>
        <dbReference type="Proteomes" id="UP000567179"/>
    </source>
</evidence>
<accession>A0A8H5BGH5</accession>
<dbReference type="InterPro" id="IPR004328">
    <property type="entry name" value="BRO1_dom"/>
</dbReference>
<comment type="caution">
    <text evidence="5">The sequence shown here is derived from an EMBL/GenBank/DDBJ whole genome shotgun (WGS) entry which is preliminary data.</text>
</comment>
<dbReference type="Proteomes" id="UP000567179">
    <property type="component" value="Unassembled WGS sequence"/>
</dbReference>
<sequence>MYTYELPTTGAVSFSNFCVDQSRDRAYTHHIPEATQARANLRGLLKDSKRTEGEKDYLALVKAIDEYLPYLQGLITCVAHDEIGTKNEPIFSWRTTLTANLFNSSPRLELPGLYADYSFSLLTYGFALSNLAQTVVVSLGTYELDRAISDANRRANEDKLNVAVDFLCRASGIFTYISEKVLPDWETSRSGPPGFHRPPDLTTEVTSALAKMALAEAQTLAIRKLLSKSAYESNITPGPPLPTSHPSPVLLARLHIECASLYSSARLLAKTPGSSKGPSKDSSHAKEVSTEMRRYLNNQATLHSALSHKWLGVEAGEKGGTDKGGDAVGFILWAKKELEELKDSGKLTSLVHSDNKESDERWKKSITQELGVVTSFAKYYKKMNDTLHFQPVPSQGDLQSRIPGGRIVIPAKPFTPPTPAFGPGSLEYTRRHAELLELDGAVEEANESSGNTPPPTGSYAGAGSYF</sequence>
<evidence type="ECO:0000256" key="1">
    <source>
        <dbReference type="ARBA" id="ARBA00010997"/>
    </source>
</evidence>
<dbReference type="Pfam" id="PF03097">
    <property type="entry name" value="BRO1"/>
    <property type="match status" value="1"/>
</dbReference>
<proteinExistence type="inferred from homology"/>
<feature type="region of interest" description="Disordered" evidence="3">
    <location>
        <begin position="443"/>
        <end position="466"/>
    </location>
</feature>
<evidence type="ECO:0000256" key="3">
    <source>
        <dbReference type="SAM" id="MobiDB-lite"/>
    </source>
</evidence>
<evidence type="ECO:0000313" key="5">
    <source>
        <dbReference type="EMBL" id="KAF5322734.1"/>
    </source>
</evidence>
<evidence type="ECO:0000259" key="4">
    <source>
        <dbReference type="PROSITE" id="PS51180"/>
    </source>
</evidence>
<dbReference type="PANTHER" id="PTHR40463:SF1">
    <property type="entry name" value="PH-RESPONSE REGULATOR PROTEIN PALC"/>
    <property type="match status" value="1"/>
</dbReference>
<dbReference type="PANTHER" id="PTHR40463">
    <property type="entry name" value="PH-RESPONSE REGULATOR PROTEIN PALC"/>
    <property type="match status" value="1"/>
</dbReference>
<gene>
    <name evidence="5" type="ORF">D9619_001479</name>
</gene>
<reference evidence="5 6" key="1">
    <citation type="journal article" date="2020" name="ISME J.">
        <title>Uncovering the hidden diversity of litter-decomposition mechanisms in mushroom-forming fungi.</title>
        <authorList>
            <person name="Floudas D."/>
            <person name="Bentzer J."/>
            <person name="Ahren D."/>
            <person name="Johansson T."/>
            <person name="Persson P."/>
            <person name="Tunlid A."/>
        </authorList>
    </citation>
    <scope>NUCLEOTIDE SEQUENCE [LARGE SCALE GENOMIC DNA]</scope>
    <source>
        <strain evidence="5 6">CBS 101986</strain>
    </source>
</reference>
<feature type="compositionally biased region" description="Basic and acidic residues" evidence="3">
    <location>
        <begin position="278"/>
        <end position="289"/>
    </location>
</feature>